<sequence length="143" mass="16703">MTIFLLIKAIQTFLENELVDDAFAVPNVYLGDLPPNSADSQEDPEYPFIIIRPFEGEGGKDNIQSQIKLLFRTRPRDNSGFIDLLNLMERVRILLMRQGILEKKFAINDSWKWKLIEEQPMLEWVGEVITTWTLPQIKREVKI</sequence>
<evidence type="ECO:0000313" key="2">
    <source>
        <dbReference type="Proteomes" id="UP000187412"/>
    </source>
</evidence>
<dbReference type="EMBL" id="MPTB01000033">
    <property type="protein sequence ID" value="OMD43894.1"/>
    <property type="molecule type" value="Genomic_DNA"/>
</dbReference>
<dbReference type="Proteomes" id="UP000187412">
    <property type="component" value="Unassembled WGS sequence"/>
</dbReference>
<reference evidence="1 2" key="1">
    <citation type="submission" date="2016-10" db="EMBL/GenBank/DDBJ databases">
        <title>Paenibacillus species isolates.</title>
        <authorList>
            <person name="Beno S.M."/>
        </authorList>
    </citation>
    <scope>NUCLEOTIDE SEQUENCE [LARGE SCALE GENOMIC DNA]</scope>
    <source>
        <strain evidence="1 2">FSL H7-0744</strain>
    </source>
</reference>
<gene>
    <name evidence="1" type="ORF">BSK56_23070</name>
</gene>
<accession>A0ABX3H1X2</accession>
<evidence type="ECO:0000313" key="1">
    <source>
        <dbReference type="EMBL" id="OMD43894.1"/>
    </source>
</evidence>
<comment type="caution">
    <text evidence="1">The sequence shown here is derived from an EMBL/GenBank/DDBJ whole genome shotgun (WGS) entry which is preliminary data.</text>
</comment>
<protein>
    <recommendedName>
        <fullName evidence="3">Phage portal protein</fullName>
    </recommendedName>
</protein>
<proteinExistence type="predicted"/>
<keyword evidence="2" id="KW-1185">Reference proteome</keyword>
<name>A0ABX3H1X2_PAEBO</name>
<evidence type="ECO:0008006" key="3">
    <source>
        <dbReference type="Google" id="ProtNLM"/>
    </source>
</evidence>
<dbReference type="RefSeq" id="WP_052092341.1">
    <property type="nucleotide sequence ID" value="NZ_MPTB01000033.1"/>
</dbReference>
<organism evidence="1 2">
    <name type="scientific">Paenibacillus borealis</name>
    <dbReference type="NCBI Taxonomy" id="160799"/>
    <lineage>
        <taxon>Bacteria</taxon>
        <taxon>Bacillati</taxon>
        <taxon>Bacillota</taxon>
        <taxon>Bacilli</taxon>
        <taxon>Bacillales</taxon>
        <taxon>Paenibacillaceae</taxon>
        <taxon>Paenibacillus</taxon>
    </lineage>
</organism>